<name>A0A843WGS4_COLES</name>
<sequence length="132" mass="14973">MFQQGSGYRPEVEESQQSTSRLTGPTVWAYSTQKFTVCERDKEGRRILNATVLHVTFLLPPEAVVICMCAACCALGDLRTSALRKRHPVPSRSGRDRGVHRILNRRQLLNPGWPERAEHALFGQGERLLRVF</sequence>
<organism evidence="2 3">
    <name type="scientific">Colocasia esculenta</name>
    <name type="common">Wild taro</name>
    <name type="synonym">Arum esculentum</name>
    <dbReference type="NCBI Taxonomy" id="4460"/>
    <lineage>
        <taxon>Eukaryota</taxon>
        <taxon>Viridiplantae</taxon>
        <taxon>Streptophyta</taxon>
        <taxon>Embryophyta</taxon>
        <taxon>Tracheophyta</taxon>
        <taxon>Spermatophyta</taxon>
        <taxon>Magnoliopsida</taxon>
        <taxon>Liliopsida</taxon>
        <taxon>Araceae</taxon>
        <taxon>Aroideae</taxon>
        <taxon>Colocasieae</taxon>
        <taxon>Colocasia</taxon>
    </lineage>
</organism>
<dbReference type="Proteomes" id="UP000652761">
    <property type="component" value="Unassembled WGS sequence"/>
</dbReference>
<proteinExistence type="predicted"/>
<gene>
    <name evidence="2" type="ORF">Taro_039495</name>
</gene>
<reference evidence="2" key="1">
    <citation type="submission" date="2017-07" db="EMBL/GenBank/DDBJ databases">
        <title>Taro Niue Genome Assembly and Annotation.</title>
        <authorList>
            <person name="Atibalentja N."/>
            <person name="Keating K."/>
            <person name="Fields C.J."/>
        </authorList>
    </citation>
    <scope>NUCLEOTIDE SEQUENCE</scope>
    <source>
        <strain evidence="2">Niue_2</strain>
        <tissue evidence="2">Leaf</tissue>
    </source>
</reference>
<dbReference type="AlphaFoldDB" id="A0A843WGS4"/>
<comment type="caution">
    <text evidence="2">The sequence shown here is derived from an EMBL/GenBank/DDBJ whole genome shotgun (WGS) entry which is preliminary data.</text>
</comment>
<evidence type="ECO:0000313" key="3">
    <source>
        <dbReference type="Proteomes" id="UP000652761"/>
    </source>
</evidence>
<feature type="region of interest" description="Disordered" evidence="1">
    <location>
        <begin position="1"/>
        <end position="20"/>
    </location>
</feature>
<evidence type="ECO:0000256" key="1">
    <source>
        <dbReference type="SAM" id="MobiDB-lite"/>
    </source>
</evidence>
<dbReference type="EMBL" id="NMUH01003684">
    <property type="protein sequence ID" value="MQM06667.1"/>
    <property type="molecule type" value="Genomic_DNA"/>
</dbReference>
<keyword evidence="3" id="KW-1185">Reference proteome</keyword>
<protein>
    <submittedName>
        <fullName evidence="2">Uncharacterized protein</fullName>
    </submittedName>
</protein>
<accession>A0A843WGS4</accession>
<evidence type="ECO:0000313" key="2">
    <source>
        <dbReference type="EMBL" id="MQM06667.1"/>
    </source>
</evidence>